<accession>A0A151NGG2</accession>
<dbReference type="EMBL" id="AKHW03003084">
    <property type="protein sequence ID" value="KYO35840.1"/>
    <property type="molecule type" value="Genomic_DNA"/>
</dbReference>
<comment type="caution">
    <text evidence="3">The sequence shown here is derived from an EMBL/GenBank/DDBJ whole genome shotgun (WGS) entry which is preliminary data.</text>
</comment>
<keyword evidence="4" id="KW-1185">Reference proteome</keyword>
<proteinExistence type="predicted"/>
<reference evidence="3 4" key="1">
    <citation type="journal article" date="2012" name="Genome Biol.">
        <title>Sequencing three crocodilian genomes to illuminate the evolution of archosaurs and amniotes.</title>
        <authorList>
            <person name="St John J.A."/>
            <person name="Braun E.L."/>
            <person name="Isberg S.R."/>
            <person name="Miles L.G."/>
            <person name="Chong A.Y."/>
            <person name="Gongora J."/>
            <person name="Dalzell P."/>
            <person name="Moran C."/>
            <person name="Bed'hom B."/>
            <person name="Abzhanov A."/>
            <person name="Burgess S.C."/>
            <person name="Cooksey A.M."/>
            <person name="Castoe T.A."/>
            <person name="Crawford N.G."/>
            <person name="Densmore L.D."/>
            <person name="Drew J.C."/>
            <person name="Edwards S.V."/>
            <person name="Faircloth B.C."/>
            <person name="Fujita M.K."/>
            <person name="Greenwold M.J."/>
            <person name="Hoffmann F.G."/>
            <person name="Howard J.M."/>
            <person name="Iguchi T."/>
            <person name="Janes D.E."/>
            <person name="Khan S.Y."/>
            <person name="Kohno S."/>
            <person name="de Koning A.J."/>
            <person name="Lance S.L."/>
            <person name="McCarthy F.M."/>
            <person name="McCormack J.E."/>
            <person name="Merchant M.E."/>
            <person name="Peterson D.G."/>
            <person name="Pollock D.D."/>
            <person name="Pourmand N."/>
            <person name="Raney B.J."/>
            <person name="Roessler K.A."/>
            <person name="Sanford J.R."/>
            <person name="Sawyer R.H."/>
            <person name="Schmidt C.J."/>
            <person name="Triplett E.W."/>
            <person name="Tuberville T.D."/>
            <person name="Venegas-Anaya M."/>
            <person name="Howard J.T."/>
            <person name="Jarvis E.D."/>
            <person name="Guillette L.J.Jr."/>
            <person name="Glenn T.C."/>
            <person name="Green R.E."/>
            <person name="Ray D.A."/>
        </authorList>
    </citation>
    <scope>NUCLEOTIDE SEQUENCE [LARGE SCALE GENOMIC DNA]</scope>
    <source>
        <strain evidence="3">KSC_2009_1</strain>
    </source>
</reference>
<dbReference type="KEGG" id="amj:106737387"/>
<dbReference type="Proteomes" id="UP000050525">
    <property type="component" value="Unassembled WGS sequence"/>
</dbReference>
<name>A0A151NGG2_ALLMI</name>
<feature type="transmembrane region" description="Helical" evidence="2">
    <location>
        <begin position="210"/>
        <end position="228"/>
    </location>
</feature>
<protein>
    <submittedName>
        <fullName evidence="3">Transmembrane protein 79-like</fullName>
    </submittedName>
</protein>
<evidence type="ECO:0000256" key="1">
    <source>
        <dbReference type="SAM" id="MobiDB-lite"/>
    </source>
</evidence>
<dbReference type="GO" id="GO:0032588">
    <property type="term" value="C:trans-Golgi network membrane"/>
    <property type="evidence" value="ECO:0007669"/>
    <property type="project" value="TreeGrafter"/>
</dbReference>
<keyword evidence="2" id="KW-1133">Transmembrane helix</keyword>
<feature type="transmembrane region" description="Helical" evidence="2">
    <location>
        <begin position="248"/>
        <end position="272"/>
    </location>
</feature>
<evidence type="ECO:0000256" key="2">
    <source>
        <dbReference type="SAM" id="Phobius"/>
    </source>
</evidence>
<dbReference type="OrthoDB" id="8887147at2759"/>
<sequence length="404" mass="42441">MATLKVPAGCRQLQELDSVQDTLADILSQLQDIDPSRLSLSPFLDLDTQISLAPVSDSPESSVEELRSTSEEDEEASPSLGASFEARAEGQAPGAESPVVQEPGPVVGLDPPGPAPEQSRGAASGDAVIVVLPRETSFLDSVGAAPCWEQPPAPSEELAKVPQCPSAPCPLPRDDQPPPSLCTPSPEEPAPSPPRGRGCSPQCSSAHLKAVSSAFVSLLLAPWILYGLHHLLPFEPPLCPDLASRLAFALRCLLIASVPVVLGVALAALARLCSGTLDPLDARAPPVRLHQLYVSSSMDQLVLFCLNAVVLATFLAQEHLHLLPLLAGLFSIGRCCYWASLRISSAYRGFGFGLSFFPALAMTAYNLFCLYQLGFGFLFAPAGGVGSWTTPAPPPTLAPTSPGN</sequence>
<keyword evidence="2" id="KW-0472">Membrane</keyword>
<dbReference type="PANTHER" id="PTHR31004:SF3">
    <property type="entry name" value="TRANSMEMBRANE PROTEIN 79"/>
    <property type="match status" value="1"/>
</dbReference>
<organism evidence="3 4">
    <name type="scientific">Alligator mississippiensis</name>
    <name type="common">American alligator</name>
    <dbReference type="NCBI Taxonomy" id="8496"/>
    <lineage>
        <taxon>Eukaryota</taxon>
        <taxon>Metazoa</taxon>
        <taxon>Chordata</taxon>
        <taxon>Craniata</taxon>
        <taxon>Vertebrata</taxon>
        <taxon>Euteleostomi</taxon>
        <taxon>Archelosauria</taxon>
        <taxon>Archosauria</taxon>
        <taxon>Crocodylia</taxon>
        <taxon>Alligatoridae</taxon>
        <taxon>Alligatorinae</taxon>
        <taxon>Alligator</taxon>
    </lineage>
</organism>
<keyword evidence="2" id="KW-0812">Transmembrane</keyword>
<dbReference type="GO" id="GO:0045055">
    <property type="term" value="P:regulated exocytosis"/>
    <property type="evidence" value="ECO:0007669"/>
    <property type="project" value="TreeGrafter"/>
</dbReference>
<evidence type="ECO:0000313" key="4">
    <source>
        <dbReference type="Proteomes" id="UP000050525"/>
    </source>
</evidence>
<feature type="region of interest" description="Disordered" evidence="1">
    <location>
        <begin position="51"/>
        <end position="124"/>
    </location>
</feature>
<evidence type="ECO:0000313" key="3">
    <source>
        <dbReference type="EMBL" id="KYO35840.1"/>
    </source>
</evidence>
<feature type="compositionally biased region" description="Pro residues" evidence="1">
    <location>
        <begin position="165"/>
        <end position="194"/>
    </location>
</feature>
<dbReference type="AlphaFoldDB" id="A0A151NGG2"/>
<dbReference type="PANTHER" id="PTHR31004">
    <property type="entry name" value="TRANSMEMBRANE PROTEIN 79"/>
    <property type="match status" value="1"/>
</dbReference>
<gene>
    <name evidence="3" type="ORF">Y1Q_0013786</name>
</gene>
<feature type="transmembrane region" description="Helical" evidence="2">
    <location>
        <begin position="292"/>
        <end position="316"/>
    </location>
</feature>
<dbReference type="GO" id="GO:0005765">
    <property type="term" value="C:lysosomal membrane"/>
    <property type="evidence" value="ECO:0007669"/>
    <property type="project" value="TreeGrafter"/>
</dbReference>
<feature type="region of interest" description="Disordered" evidence="1">
    <location>
        <begin position="150"/>
        <end position="199"/>
    </location>
</feature>